<dbReference type="InParanoid" id="A0A1Z5SWF1"/>
<evidence type="ECO:0000313" key="6">
    <source>
        <dbReference type="EMBL" id="OTA25142.1"/>
    </source>
</evidence>
<dbReference type="STRING" id="1157616.A0A1Z5SWF1"/>
<dbReference type="PANTHER" id="PTHR20982:SF3">
    <property type="entry name" value="MITOCHONDRIAL RIBOSOME RECYCLING FACTOR PSEUDO 1"/>
    <property type="match status" value="1"/>
</dbReference>
<evidence type="ECO:0000256" key="4">
    <source>
        <dbReference type="SAM" id="MobiDB-lite"/>
    </source>
</evidence>
<evidence type="ECO:0000313" key="7">
    <source>
        <dbReference type="Proteomes" id="UP000194280"/>
    </source>
</evidence>
<keyword evidence="2" id="KW-0648">Protein biosynthesis</keyword>
<comment type="function">
    <text evidence="3">Necessary for protein synthesis in mitochondria. Functions as a ribosome recycling factor in mitochondria.</text>
</comment>
<accession>A0A1Z5SWF1</accession>
<dbReference type="InterPro" id="IPR023584">
    <property type="entry name" value="Ribosome_recyc_fac_dom"/>
</dbReference>
<dbReference type="GO" id="GO:0043023">
    <property type="term" value="F:ribosomal large subunit binding"/>
    <property type="evidence" value="ECO:0007669"/>
    <property type="project" value="TreeGrafter"/>
</dbReference>
<organism evidence="6 7">
    <name type="scientific">Hortaea werneckii EXF-2000</name>
    <dbReference type="NCBI Taxonomy" id="1157616"/>
    <lineage>
        <taxon>Eukaryota</taxon>
        <taxon>Fungi</taxon>
        <taxon>Dikarya</taxon>
        <taxon>Ascomycota</taxon>
        <taxon>Pezizomycotina</taxon>
        <taxon>Dothideomycetes</taxon>
        <taxon>Dothideomycetidae</taxon>
        <taxon>Mycosphaerellales</taxon>
        <taxon>Teratosphaeriaceae</taxon>
        <taxon>Hortaea</taxon>
    </lineage>
</organism>
<evidence type="ECO:0000256" key="1">
    <source>
        <dbReference type="ARBA" id="ARBA00005912"/>
    </source>
</evidence>
<dbReference type="Pfam" id="PF01765">
    <property type="entry name" value="RRF"/>
    <property type="match status" value="1"/>
</dbReference>
<reference evidence="6 7" key="1">
    <citation type="submission" date="2017-01" db="EMBL/GenBank/DDBJ databases">
        <title>The recent genome duplication of the halophilic yeast Hortaea werneckii: insights from long-read sequencing.</title>
        <authorList>
            <person name="Sinha S."/>
            <person name="Flibotte S."/>
            <person name="Neira M."/>
            <person name="Lenassi M."/>
            <person name="Gostincar C."/>
            <person name="Stajich J.E."/>
            <person name="Nislow C.E."/>
        </authorList>
    </citation>
    <scope>NUCLEOTIDE SEQUENCE [LARGE SCALE GENOMIC DNA]</scope>
    <source>
        <strain evidence="6 7">EXF-2000</strain>
    </source>
</reference>
<comment type="caution">
    <text evidence="6">The sequence shown here is derived from an EMBL/GenBank/DDBJ whole genome shotgun (WGS) entry which is preliminary data.</text>
</comment>
<dbReference type="GO" id="GO:0006412">
    <property type="term" value="P:translation"/>
    <property type="evidence" value="ECO:0007669"/>
    <property type="project" value="UniProtKB-KW"/>
</dbReference>
<dbReference type="InterPro" id="IPR036191">
    <property type="entry name" value="RRF_sf"/>
</dbReference>
<dbReference type="SUPFAM" id="SSF55194">
    <property type="entry name" value="Ribosome recycling factor, RRF"/>
    <property type="match status" value="1"/>
</dbReference>
<dbReference type="Gene3D" id="1.10.132.20">
    <property type="entry name" value="Ribosome-recycling factor"/>
    <property type="match status" value="1"/>
</dbReference>
<sequence>MQLFSNSVLGADAHMNENDSPSSARHSTGKSHTLFLLRRHLPSRDDMVKTASLASRWLAIYDSMFPMIKTPKTSEEMVSTFDRLWQEQSPAAIDSDWNPALSCASLLLAIAITAQQTSVDRKEPELQSIGDASHFVKRISDMVERLVIADDALVESLAGIEVALLWLRLQLGRAKIKKMYIVIRRIVAFAELSGLPGAPEAMESRRSGTVTGTIDRDLWHKAELWESICAVDRIIVLTRSYVYRLAEIASRILDLDRMSSTAAKDTGKDAAGDDPFDFSTLEADIAAITERLKNDLSKLRPGGRFNPEVLEALRVQPDKSSKETVKLNDLAQHVKPVISAIASSNLSLTPHPDPTGANPLMLVINIPPPTAESRKAAVQDAAKAGEKASTSARDARGKQQKKLRGMQLNKSVRPDDLKKAGTQMEKVVEKGNAELKRVVDNAKKVLESG</sequence>
<name>A0A1Z5SWF1_HORWE</name>
<dbReference type="PANTHER" id="PTHR20982">
    <property type="entry name" value="RIBOSOME RECYCLING FACTOR"/>
    <property type="match status" value="1"/>
</dbReference>
<keyword evidence="7" id="KW-1185">Reference proteome</keyword>
<comment type="similarity">
    <text evidence="1">Belongs to the RRF family.</text>
</comment>
<evidence type="ECO:0000259" key="5">
    <source>
        <dbReference type="Pfam" id="PF01765"/>
    </source>
</evidence>
<dbReference type="InterPro" id="IPR002661">
    <property type="entry name" value="Ribosome_recyc_fac"/>
</dbReference>
<evidence type="ECO:0000256" key="3">
    <source>
        <dbReference type="ARBA" id="ARBA00024909"/>
    </source>
</evidence>
<dbReference type="EMBL" id="MUNK01000214">
    <property type="protein sequence ID" value="OTA25142.1"/>
    <property type="molecule type" value="Genomic_DNA"/>
</dbReference>
<dbReference type="VEuPathDB" id="FungiDB:BTJ68_11404"/>
<feature type="region of interest" description="Disordered" evidence="4">
    <location>
        <begin position="379"/>
        <end position="419"/>
    </location>
</feature>
<dbReference type="GO" id="GO:0005739">
    <property type="term" value="C:mitochondrion"/>
    <property type="evidence" value="ECO:0007669"/>
    <property type="project" value="TreeGrafter"/>
</dbReference>
<gene>
    <name evidence="6" type="ORF">BTJ68_11404</name>
</gene>
<dbReference type="Gene3D" id="3.30.1360.40">
    <property type="match status" value="1"/>
</dbReference>
<dbReference type="OrthoDB" id="407355at2759"/>
<dbReference type="AlphaFoldDB" id="A0A1Z5SWF1"/>
<feature type="domain" description="Ribosome recycling factor" evidence="5">
    <location>
        <begin position="292"/>
        <end position="445"/>
    </location>
</feature>
<dbReference type="Proteomes" id="UP000194280">
    <property type="component" value="Unassembled WGS sequence"/>
</dbReference>
<evidence type="ECO:0000256" key="2">
    <source>
        <dbReference type="ARBA" id="ARBA00022917"/>
    </source>
</evidence>
<proteinExistence type="inferred from homology"/>
<protein>
    <recommendedName>
        <fullName evidence="5">Ribosome recycling factor domain-containing protein</fullName>
    </recommendedName>
</protein>